<feature type="transmembrane region" description="Helical" evidence="12">
    <location>
        <begin position="63"/>
        <end position="81"/>
    </location>
</feature>
<evidence type="ECO:0000313" key="15">
    <source>
        <dbReference type="Proteomes" id="UP000292423"/>
    </source>
</evidence>
<gene>
    <name evidence="14" type="ORF">EV700_3062</name>
</gene>
<evidence type="ECO:0000256" key="6">
    <source>
        <dbReference type="ARBA" id="ARBA00022801"/>
    </source>
</evidence>
<sequence>MDFFSRQESARRATARMLVYMVVTVLLLFAAVNLVLYGCLWLVGHHALSRSVWWWHQWTPQAILGTFLLVAGGSLLEWFRLRDGGRTVAEMMGAIPVDYATRDLAERQLLNITEEMAIASGLPVPSVHVMKQESGINAFVAGLIPEKTVLVVTRGALDHLNRDELQGVVAHEFSHILNGDTRLNMRLLAALSGILAIGQLGGFLMRSLTGGYDGRQTRNPVTIVWIFGLALWLVGWLGLLQGRLIKAAVSREREILADASGLQFTRNPEGLAGALWKIREQGSWLSGLHAEEISHLCFGESLNMQRWLATHPPIDERIEALYPGYLARMRQRQKNPRPAAPTAPTPPSWNPEGTLGFASTTGRFAAPDKPLFASPSPDEPIPFDGVFSSGGLVGRIGELRMEDLESATWLHRQLPVEVTRALQTGTGAKAVLYALIARFQPMEPARLRALLADRASFASWVEQVGGQMQSLDARFALPVVELCLPRLALSDAGEVTGLLAELNVLAMDNDHLSVFEFALLKRVEQHLRPKPPLMQRHALESRLQPVAVLLHSLLAFSSHDEAAIARHHHQLMSELCPSPPAIPDHGLPPLEALDKALHQLRSLNPDGKRRLLDLCARAVESDGILHIREYELLRVIAGLLDCPVPLLQGVIHE</sequence>
<keyword evidence="4 12" id="KW-0812">Transmembrane</keyword>
<dbReference type="PANTHER" id="PTHR43221:SF2">
    <property type="entry name" value="PROTEASE HTPX HOMOLOG"/>
    <property type="match status" value="1"/>
</dbReference>
<protein>
    <submittedName>
        <fullName evidence="14">Zn-dependent protease with chaperone function</fullName>
    </submittedName>
</protein>
<keyword evidence="10 12" id="KW-0472">Membrane</keyword>
<feature type="region of interest" description="Disordered" evidence="11">
    <location>
        <begin position="332"/>
        <end position="354"/>
    </location>
</feature>
<evidence type="ECO:0000256" key="10">
    <source>
        <dbReference type="ARBA" id="ARBA00023136"/>
    </source>
</evidence>
<evidence type="ECO:0000256" key="3">
    <source>
        <dbReference type="ARBA" id="ARBA00022670"/>
    </source>
</evidence>
<keyword evidence="8 12" id="KW-1133">Transmembrane helix</keyword>
<feature type="transmembrane region" description="Helical" evidence="12">
    <location>
        <begin position="220"/>
        <end position="240"/>
    </location>
</feature>
<feature type="compositionally biased region" description="Pro residues" evidence="11">
    <location>
        <begin position="338"/>
        <end position="349"/>
    </location>
</feature>
<dbReference type="Gene3D" id="3.30.2010.10">
    <property type="entry name" value="Metalloproteases ('zincins'), catalytic domain"/>
    <property type="match status" value="1"/>
</dbReference>
<evidence type="ECO:0000259" key="13">
    <source>
        <dbReference type="Pfam" id="PF01435"/>
    </source>
</evidence>
<dbReference type="Proteomes" id="UP000292423">
    <property type="component" value="Unassembled WGS sequence"/>
</dbReference>
<proteinExistence type="predicted"/>
<dbReference type="InterPro" id="IPR050083">
    <property type="entry name" value="HtpX_protease"/>
</dbReference>
<keyword evidence="2" id="KW-1003">Cell membrane</keyword>
<keyword evidence="7" id="KW-0862">Zinc</keyword>
<evidence type="ECO:0000256" key="9">
    <source>
        <dbReference type="ARBA" id="ARBA00023049"/>
    </source>
</evidence>
<evidence type="ECO:0000256" key="12">
    <source>
        <dbReference type="SAM" id="Phobius"/>
    </source>
</evidence>
<dbReference type="GO" id="GO:0046872">
    <property type="term" value="F:metal ion binding"/>
    <property type="evidence" value="ECO:0007669"/>
    <property type="project" value="UniProtKB-KW"/>
</dbReference>
<dbReference type="PANTHER" id="PTHR43221">
    <property type="entry name" value="PROTEASE HTPX"/>
    <property type="match status" value="1"/>
</dbReference>
<dbReference type="Pfam" id="PF01435">
    <property type="entry name" value="Peptidase_M48"/>
    <property type="match status" value="1"/>
</dbReference>
<feature type="transmembrane region" description="Helical" evidence="12">
    <location>
        <begin position="20"/>
        <end position="43"/>
    </location>
</feature>
<dbReference type="GO" id="GO:0004222">
    <property type="term" value="F:metalloendopeptidase activity"/>
    <property type="evidence" value="ECO:0007669"/>
    <property type="project" value="InterPro"/>
</dbReference>
<evidence type="ECO:0000256" key="5">
    <source>
        <dbReference type="ARBA" id="ARBA00022723"/>
    </source>
</evidence>
<name>A0A4Q7YK36_9GAMM</name>
<evidence type="ECO:0000256" key="7">
    <source>
        <dbReference type="ARBA" id="ARBA00022833"/>
    </source>
</evidence>
<reference evidence="14 15" key="1">
    <citation type="submission" date="2019-02" db="EMBL/GenBank/DDBJ databases">
        <title>Genomic Encyclopedia of Type Strains, Phase IV (KMG-IV): sequencing the most valuable type-strain genomes for metagenomic binning, comparative biology and taxonomic classification.</title>
        <authorList>
            <person name="Goeker M."/>
        </authorList>
    </citation>
    <scope>NUCLEOTIDE SEQUENCE [LARGE SCALE GENOMIC DNA]</scope>
    <source>
        <strain evidence="14 15">DSM 105135</strain>
    </source>
</reference>
<dbReference type="SUPFAM" id="SSF158682">
    <property type="entry name" value="TerB-like"/>
    <property type="match status" value="1"/>
</dbReference>
<dbReference type="InterPro" id="IPR001915">
    <property type="entry name" value="Peptidase_M48"/>
</dbReference>
<dbReference type="AlphaFoldDB" id="A0A4Q7YK36"/>
<evidence type="ECO:0000256" key="2">
    <source>
        <dbReference type="ARBA" id="ARBA00022475"/>
    </source>
</evidence>
<dbReference type="EMBL" id="SHKX01000016">
    <property type="protein sequence ID" value="RZU36849.1"/>
    <property type="molecule type" value="Genomic_DNA"/>
</dbReference>
<evidence type="ECO:0000313" key="14">
    <source>
        <dbReference type="EMBL" id="RZU36849.1"/>
    </source>
</evidence>
<keyword evidence="3 14" id="KW-0645">Protease</keyword>
<feature type="domain" description="Peptidase M48" evidence="13">
    <location>
        <begin position="105"/>
        <end position="321"/>
    </location>
</feature>
<dbReference type="GO" id="GO:0006508">
    <property type="term" value="P:proteolysis"/>
    <property type="evidence" value="ECO:0007669"/>
    <property type="project" value="UniProtKB-KW"/>
</dbReference>
<evidence type="ECO:0000256" key="11">
    <source>
        <dbReference type="SAM" id="MobiDB-lite"/>
    </source>
</evidence>
<evidence type="ECO:0000256" key="1">
    <source>
        <dbReference type="ARBA" id="ARBA00001947"/>
    </source>
</evidence>
<accession>A0A4Q7YK36</accession>
<dbReference type="RefSeq" id="WP_130415393.1">
    <property type="nucleotide sequence ID" value="NZ_SHKX01000016.1"/>
</dbReference>
<keyword evidence="6" id="KW-0378">Hydrolase</keyword>
<keyword evidence="9" id="KW-0482">Metalloprotease</keyword>
<comment type="caution">
    <text evidence="14">The sequence shown here is derived from an EMBL/GenBank/DDBJ whole genome shotgun (WGS) entry which is preliminary data.</text>
</comment>
<dbReference type="InterPro" id="IPR029024">
    <property type="entry name" value="TerB-like"/>
</dbReference>
<dbReference type="OrthoDB" id="15218at2"/>
<organism evidence="14 15">
    <name type="scientific">Fluviicoccus keumensis</name>
    <dbReference type="NCBI Taxonomy" id="1435465"/>
    <lineage>
        <taxon>Bacteria</taxon>
        <taxon>Pseudomonadati</taxon>
        <taxon>Pseudomonadota</taxon>
        <taxon>Gammaproteobacteria</taxon>
        <taxon>Moraxellales</taxon>
        <taxon>Moraxellaceae</taxon>
        <taxon>Fluviicoccus</taxon>
    </lineage>
</organism>
<evidence type="ECO:0000256" key="8">
    <source>
        <dbReference type="ARBA" id="ARBA00022989"/>
    </source>
</evidence>
<keyword evidence="15" id="KW-1185">Reference proteome</keyword>
<comment type="cofactor">
    <cofactor evidence="1">
        <name>Zn(2+)</name>
        <dbReference type="ChEBI" id="CHEBI:29105"/>
    </cofactor>
</comment>
<keyword evidence="5" id="KW-0479">Metal-binding</keyword>
<feature type="transmembrane region" description="Helical" evidence="12">
    <location>
        <begin position="187"/>
        <end position="208"/>
    </location>
</feature>
<evidence type="ECO:0000256" key="4">
    <source>
        <dbReference type="ARBA" id="ARBA00022692"/>
    </source>
</evidence>